<dbReference type="InterPro" id="IPR024906">
    <property type="entry name" value="Eno_Rdtase_FAD-bd_dom"/>
</dbReference>
<dbReference type="InterPro" id="IPR010758">
    <property type="entry name" value="Trans-2-enoyl-CoA_reductase"/>
</dbReference>
<evidence type="ECO:0000256" key="1">
    <source>
        <dbReference type="ARBA" id="ARBA00005189"/>
    </source>
</evidence>
<keyword evidence="15" id="KW-1185">Reference proteome</keyword>
<proteinExistence type="predicted"/>
<comment type="pathway">
    <text evidence="1">Lipid metabolism.</text>
</comment>
<keyword evidence="7" id="KW-0520">NAD</keyword>
<evidence type="ECO:0000259" key="13">
    <source>
        <dbReference type="Pfam" id="PF12242"/>
    </source>
</evidence>
<evidence type="ECO:0000259" key="11">
    <source>
        <dbReference type="Pfam" id="PF07055"/>
    </source>
</evidence>
<dbReference type="EC" id="1.3.1.44" evidence="3"/>
<keyword evidence="4" id="KW-0444">Lipid biosynthesis</keyword>
<evidence type="ECO:0000259" key="12">
    <source>
        <dbReference type="Pfam" id="PF12241"/>
    </source>
</evidence>
<name>A0ABQ3QU35_9ACTN</name>
<dbReference type="Proteomes" id="UP001050808">
    <property type="component" value="Unassembled WGS sequence"/>
</dbReference>
<accession>A0ABQ3QU35</accession>
<organism evidence="14 15">
    <name type="scientific">Streptomyces violascens</name>
    <dbReference type="NCBI Taxonomy" id="67381"/>
    <lineage>
        <taxon>Bacteria</taxon>
        <taxon>Bacillati</taxon>
        <taxon>Actinomycetota</taxon>
        <taxon>Actinomycetes</taxon>
        <taxon>Kitasatosporales</taxon>
        <taxon>Streptomycetaceae</taxon>
        <taxon>Streptomyces</taxon>
    </lineage>
</organism>
<evidence type="ECO:0000256" key="2">
    <source>
        <dbReference type="ARBA" id="ARBA00011245"/>
    </source>
</evidence>
<evidence type="ECO:0000256" key="3">
    <source>
        <dbReference type="ARBA" id="ARBA00011983"/>
    </source>
</evidence>
<evidence type="ECO:0000256" key="7">
    <source>
        <dbReference type="ARBA" id="ARBA00023027"/>
    </source>
</evidence>
<comment type="subunit">
    <text evidence="2">Monomer.</text>
</comment>
<feature type="domain" description="Trans-2-enoyl-CoA reductase catalytic" evidence="12">
    <location>
        <begin position="99"/>
        <end position="331"/>
    </location>
</feature>
<evidence type="ECO:0000256" key="9">
    <source>
        <dbReference type="ARBA" id="ARBA00023160"/>
    </source>
</evidence>
<sequence length="412" mass="44388">MGPRPSASHPQSERTDVSLRQIDPKQRGFLIVNSHPAGSTATVTRMWEQIPPRADGSSPVVLLLGHSAGYGLATLLTGLRQHGIRGVGVAYEGAETERRTASAGWYRTAAAARLAAEAGHDFVFVNTDAFSDKGKDEVLDLVEQRFGQVDHLIYSLAAPRRTDPETGTVHHSVIKPLGAPYEAPALDFSDGTPKVTSVRLEAATEEEKYGTEQVMGGADWQLWVQALAERSLLADGFTTAALTYIGSELTAPIYRQGTIGAAKEHLERTAGHLNTGVLAGRGRAMTVVAGAAVTQASSAIPSIALYTTFLRTVLGEGFRTTAQQAEDLWDQLTGATPLVTDDEGRMRLDGWELDPRVQDQVRELWADPESGLDRSAAGADWFIGQIRELYGWGLAGVDYDRPAETTVAWPTP</sequence>
<evidence type="ECO:0000313" key="14">
    <source>
        <dbReference type="EMBL" id="GHI40792.1"/>
    </source>
</evidence>
<dbReference type="EMBL" id="BNDY01000017">
    <property type="protein sequence ID" value="GHI40792.1"/>
    <property type="molecule type" value="Genomic_DNA"/>
</dbReference>
<dbReference type="InterPro" id="IPR024910">
    <property type="entry name" value="Enoyl-CoA_Rdtase_cat_dom"/>
</dbReference>
<evidence type="ECO:0000256" key="8">
    <source>
        <dbReference type="ARBA" id="ARBA00023098"/>
    </source>
</evidence>
<keyword evidence="5" id="KW-0276">Fatty acid metabolism</keyword>
<comment type="catalytic activity">
    <reaction evidence="10">
        <text>a 2,3-saturated acyl-CoA + NAD(+) = a (2E)-enoyl-CoA + NADH + H(+)</text>
        <dbReference type="Rhea" id="RHEA:18177"/>
        <dbReference type="ChEBI" id="CHEBI:15378"/>
        <dbReference type="ChEBI" id="CHEBI:57540"/>
        <dbReference type="ChEBI" id="CHEBI:57945"/>
        <dbReference type="ChEBI" id="CHEBI:58856"/>
        <dbReference type="ChEBI" id="CHEBI:65111"/>
        <dbReference type="EC" id="1.3.1.44"/>
    </reaction>
</comment>
<feature type="domain" description="Enoyl reductase FAD binding" evidence="11">
    <location>
        <begin position="340"/>
        <end position="401"/>
    </location>
</feature>
<evidence type="ECO:0000256" key="5">
    <source>
        <dbReference type="ARBA" id="ARBA00022832"/>
    </source>
</evidence>
<dbReference type="Gene3D" id="3.40.50.720">
    <property type="entry name" value="NAD(P)-binding Rossmann-like Domain"/>
    <property type="match status" value="1"/>
</dbReference>
<dbReference type="InterPro" id="IPR050048">
    <property type="entry name" value="FabV-like_NADH_b"/>
</dbReference>
<keyword evidence="9" id="KW-0275">Fatty acid biosynthesis</keyword>
<keyword evidence="8" id="KW-0443">Lipid metabolism</keyword>
<dbReference type="Pfam" id="PF12242">
    <property type="entry name" value="Eno-Rase_NADH_b"/>
    <property type="match status" value="1"/>
</dbReference>
<evidence type="ECO:0000256" key="6">
    <source>
        <dbReference type="ARBA" id="ARBA00023002"/>
    </source>
</evidence>
<evidence type="ECO:0000313" key="15">
    <source>
        <dbReference type="Proteomes" id="UP001050808"/>
    </source>
</evidence>
<dbReference type="Pfam" id="PF07055">
    <property type="entry name" value="Eno-Rase_FAD_bd"/>
    <property type="match status" value="1"/>
</dbReference>
<dbReference type="Pfam" id="PF12241">
    <property type="entry name" value="Enoyl_reductase"/>
    <property type="match status" value="1"/>
</dbReference>
<keyword evidence="6" id="KW-0560">Oxidoreductase</keyword>
<reference evidence="14" key="1">
    <citation type="submission" date="2024-05" db="EMBL/GenBank/DDBJ databases">
        <title>Whole genome shotgun sequence of Streptomyces violascens NBRC 12920.</title>
        <authorList>
            <person name="Komaki H."/>
            <person name="Tamura T."/>
        </authorList>
    </citation>
    <scope>NUCLEOTIDE SEQUENCE</scope>
    <source>
        <strain evidence="14">NBRC 12920</strain>
    </source>
</reference>
<dbReference type="PANTHER" id="PTHR37480">
    <property type="entry name" value="ENOYL-[ACYL-CARRIER-PROTEIN] REDUCTASE [NADH]"/>
    <property type="match status" value="1"/>
</dbReference>
<feature type="domain" description="Trans-2-enoyl-CoA reductase-like NAD(P)H binding" evidence="13">
    <location>
        <begin position="22"/>
        <end position="96"/>
    </location>
</feature>
<evidence type="ECO:0000256" key="10">
    <source>
        <dbReference type="ARBA" id="ARBA00048302"/>
    </source>
</evidence>
<evidence type="ECO:0000256" key="4">
    <source>
        <dbReference type="ARBA" id="ARBA00022516"/>
    </source>
</evidence>
<comment type="caution">
    <text evidence="14">The sequence shown here is derived from an EMBL/GenBank/DDBJ whole genome shotgun (WGS) entry which is preliminary data.</text>
</comment>
<protein>
    <recommendedName>
        <fullName evidence="3">trans-2-enoyl-CoA reductase (NAD(+))</fullName>
        <ecNumber evidence="3">1.3.1.44</ecNumber>
    </recommendedName>
</protein>
<dbReference type="PANTHER" id="PTHR37480:SF1">
    <property type="entry name" value="ENOYL-[ACYL-CARRIER-PROTEIN] REDUCTASE [NADH]"/>
    <property type="match status" value="1"/>
</dbReference>
<gene>
    <name evidence="14" type="primary">fabV</name>
    <name evidence="14" type="ORF">Sviol_52000</name>
</gene>